<evidence type="ECO:0000313" key="3">
    <source>
        <dbReference type="Proteomes" id="UP000004491"/>
    </source>
</evidence>
<name>G2D9D3_9GAMM</name>
<comment type="caution">
    <text evidence="2">The sequence shown here is derived from an EMBL/GenBank/DDBJ whole genome shotgun (WGS) entry which is preliminary data.</text>
</comment>
<dbReference type="GO" id="GO:0046872">
    <property type="term" value="F:metal ion binding"/>
    <property type="evidence" value="ECO:0007669"/>
    <property type="project" value="UniProtKB-KW"/>
</dbReference>
<organism evidence="2 3">
    <name type="scientific">endosymbiont of Riftia pachyptila</name>
    <name type="common">vent Ph05</name>
    <dbReference type="NCBI Taxonomy" id="1048808"/>
    <lineage>
        <taxon>Bacteria</taxon>
        <taxon>Pseudomonadati</taxon>
        <taxon>Pseudomonadota</taxon>
        <taxon>Gammaproteobacteria</taxon>
        <taxon>sulfur-oxidizing symbionts</taxon>
    </lineage>
</organism>
<dbReference type="Pfam" id="PF00459">
    <property type="entry name" value="Inositol_P"/>
    <property type="match status" value="1"/>
</dbReference>
<evidence type="ECO:0000313" key="2">
    <source>
        <dbReference type="EMBL" id="EGV52717.1"/>
    </source>
</evidence>
<gene>
    <name evidence="2" type="ORF">Rifp1Sym_ac00040</name>
</gene>
<dbReference type="EMBL" id="AFOC01000003">
    <property type="protein sequence ID" value="EGV52717.1"/>
    <property type="molecule type" value="Genomic_DNA"/>
</dbReference>
<dbReference type="GO" id="GO:0008441">
    <property type="term" value="F:3'(2'),5'-bisphosphate nucleotidase activity"/>
    <property type="evidence" value="ECO:0007669"/>
    <property type="project" value="UniProtKB-EC"/>
</dbReference>
<keyword evidence="1" id="KW-0479">Metal-binding</keyword>
<proteinExistence type="predicted"/>
<dbReference type="Gene3D" id="3.30.540.10">
    <property type="entry name" value="Fructose-1,6-Bisphosphatase, subunit A, domain 1"/>
    <property type="match status" value="1"/>
</dbReference>
<dbReference type="PATRIC" id="fig|1048808.3.peg.158"/>
<dbReference type="EC" id="3.1.3.7" evidence="2"/>
<keyword evidence="1" id="KW-0460">Magnesium</keyword>
<dbReference type="Proteomes" id="UP000004491">
    <property type="component" value="Unassembled WGS sequence"/>
</dbReference>
<reference evidence="2" key="1">
    <citation type="journal article" date="2011" name="ISME J.">
        <title>The endosymbionts of the deep-sea tubeworms Riftia pachyptila and Tevnia jerichonana share an identical physiology as revealed by proteogenomic analyses.</title>
        <authorList>
            <person name="Gardebrecht A."/>
            <person name="Markert S."/>
            <person name="Felbeck H."/>
            <person name="Thuermer A."/>
            <person name="Albrecht D."/>
            <person name="Wollherr A."/>
            <person name="Kabisch J."/>
            <person name="Lehmann R."/>
            <person name="Daniel R."/>
            <person name="Liesegang H."/>
            <person name="Hecker M."/>
            <person name="Sievert S.M."/>
            <person name="Schweder T."/>
        </authorList>
    </citation>
    <scope>NUCLEOTIDE SEQUENCE [LARGE SCALE GENOMIC DNA]</scope>
</reference>
<protein>
    <submittedName>
        <fullName evidence="2">3'(2'),5'-bisphosphate nucleotidase</fullName>
        <ecNumber evidence="2">3.1.3.7</ecNumber>
    </submittedName>
</protein>
<accession>G2D9D3</accession>
<evidence type="ECO:0000256" key="1">
    <source>
        <dbReference type="PIRSR" id="PIRSR600760-2"/>
    </source>
</evidence>
<sequence length="85" mass="9169">MTTPISMDQLLELAKQAGDAIMEVYNSDDFGIEQKADDSPLTKADLASHQIIVEALERLTPEIPVLSEESAKIPFRPARAGTATG</sequence>
<dbReference type="SUPFAM" id="SSF56655">
    <property type="entry name" value="Carbohydrate phosphatase"/>
    <property type="match status" value="1"/>
</dbReference>
<dbReference type="InterPro" id="IPR000760">
    <property type="entry name" value="Inositol_monophosphatase-like"/>
</dbReference>
<feature type="binding site" evidence="1">
    <location>
        <position position="68"/>
    </location>
    <ligand>
        <name>Mg(2+)</name>
        <dbReference type="ChEBI" id="CHEBI:18420"/>
        <label>1</label>
        <note>catalytic</note>
    </ligand>
</feature>
<keyword evidence="3" id="KW-1185">Reference proteome</keyword>
<dbReference type="AlphaFoldDB" id="G2D9D3"/>
<keyword evidence="2" id="KW-0378">Hydrolase</keyword>
<comment type="cofactor">
    <cofactor evidence="1">
        <name>Mg(2+)</name>
        <dbReference type="ChEBI" id="CHEBI:18420"/>
    </cofactor>
</comment>